<dbReference type="AlphaFoldDB" id="A0A931N4D3"/>
<accession>A0A931N4D3</accession>
<comment type="caution">
    <text evidence="6">The sequence shown here is derived from an EMBL/GenBank/DDBJ whole genome shotgun (WGS) entry which is preliminary data.</text>
</comment>
<keyword evidence="7" id="KW-1185">Reference proteome</keyword>
<dbReference type="GO" id="GO:0003677">
    <property type="term" value="F:DNA binding"/>
    <property type="evidence" value="ECO:0007669"/>
    <property type="project" value="UniProtKB-KW"/>
</dbReference>
<dbReference type="Pfam" id="PF00589">
    <property type="entry name" value="Phage_integrase"/>
    <property type="match status" value="1"/>
</dbReference>
<feature type="domain" description="Tyr recombinase" evidence="5">
    <location>
        <begin position="191"/>
        <end position="387"/>
    </location>
</feature>
<gene>
    <name evidence="6" type="ORF">IT779_20900</name>
</gene>
<dbReference type="Gene3D" id="1.10.443.10">
    <property type="entry name" value="Intergrase catalytic core"/>
    <property type="match status" value="1"/>
</dbReference>
<organism evidence="6 7">
    <name type="scientific">Nocardia bovistercoris</name>
    <dbReference type="NCBI Taxonomy" id="2785916"/>
    <lineage>
        <taxon>Bacteria</taxon>
        <taxon>Bacillati</taxon>
        <taxon>Actinomycetota</taxon>
        <taxon>Actinomycetes</taxon>
        <taxon>Mycobacteriales</taxon>
        <taxon>Nocardiaceae</taxon>
        <taxon>Nocardia</taxon>
    </lineage>
</organism>
<evidence type="ECO:0000313" key="6">
    <source>
        <dbReference type="EMBL" id="MBH0778744.1"/>
    </source>
</evidence>
<dbReference type="GO" id="GO:0006310">
    <property type="term" value="P:DNA recombination"/>
    <property type="evidence" value="ECO:0007669"/>
    <property type="project" value="UniProtKB-KW"/>
</dbReference>
<reference evidence="6" key="1">
    <citation type="submission" date="2020-11" db="EMBL/GenBank/DDBJ databases">
        <title>Nocardia NEAU-351.nov., a novel actinomycete isolated from the cow dung.</title>
        <authorList>
            <person name="Zhang X."/>
        </authorList>
    </citation>
    <scope>NUCLEOTIDE SEQUENCE</scope>
    <source>
        <strain evidence="6">NEAU-351</strain>
    </source>
</reference>
<evidence type="ECO:0000256" key="2">
    <source>
        <dbReference type="ARBA" id="ARBA00023125"/>
    </source>
</evidence>
<evidence type="ECO:0000256" key="4">
    <source>
        <dbReference type="SAM" id="MobiDB-lite"/>
    </source>
</evidence>
<feature type="region of interest" description="Disordered" evidence="4">
    <location>
        <begin position="1"/>
        <end position="49"/>
    </location>
</feature>
<dbReference type="InterPro" id="IPR050090">
    <property type="entry name" value="Tyrosine_recombinase_XerCD"/>
</dbReference>
<comment type="similarity">
    <text evidence="1">Belongs to the 'phage' integrase family.</text>
</comment>
<dbReference type="EMBL" id="JADMLG010000008">
    <property type="protein sequence ID" value="MBH0778744.1"/>
    <property type="molecule type" value="Genomic_DNA"/>
</dbReference>
<dbReference type="RefSeq" id="WP_196151045.1">
    <property type="nucleotide sequence ID" value="NZ_JADMLG010000008.1"/>
</dbReference>
<dbReference type="Gene3D" id="1.10.150.130">
    <property type="match status" value="1"/>
</dbReference>
<dbReference type="InterPro" id="IPR013762">
    <property type="entry name" value="Integrase-like_cat_sf"/>
</dbReference>
<dbReference type="GO" id="GO:0015074">
    <property type="term" value="P:DNA integration"/>
    <property type="evidence" value="ECO:0007669"/>
    <property type="project" value="InterPro"/>
</dbReference>
<proteinExistence type="inferred from homology"/>
<evidence type="ECO:0000256" key="3">
    <source>
        <dbReference type="ARBA" id="ARBA00023172"/>
    </source>
</evidence>
<evidence type="ECO:0000256" key="1">
    <source>
        <dbReference type="ARBA" id="ARBA00008857"/>
    </source>
</evidence>
<name>A0A931N4D3_9NOCA</name>
<protein>
    <submittedName>
        <fullName evidence="6">Tyrosine-type recombinase/integrase</fullName>
    </submittedName>
</protein>
<dbReference type="InterPro" id="IPR002104">
    <property type="entry name" value="Integrase_catalytic"/>
</dbReference>
<keyword evidence="2" id="KW-0238">DNA-binding</keyword>
<sequence>MSNPSPAPAAARRVPPIRACKSQKLGKDKWRGKYQDGSRFSPHTKEFPTKKAADDWAGKQVAALENGTHVTTTAAKKTLGPWCDEWLELQTCKLSTKKLYRWALNVILTHFGKDTPVSQIQERHHKAFLIHLSGRYKFDTAIMVNKILGRVLGEAHRNGLTPTCVWSPSNRVAAPVAFDYDDEEHDTDDQANRYYPTTEQVWQIYDTIAEPYRVAVLLGAFIGLRISETAGARIEDIRDDSDDDNPLPVFHPKRQWIRPGCRPTPDKVYGPLKTPACRKTVPVPPPIADMIGELTSDRTSGQIVLREDGQPATPTDINNAITEAVTAIGGDLARLRFHGLRHYLASIAIANGEDIATVCDRMRHKNPTITLKTYTHLVKAAERRATDAIGREAMRGRKATPLAVAA</sequence>
<dbReference type="SUPFAM" id="SSF56349">
    <property type="entry name" value="DNA breaking-rejoining enzymes"/>
    <property type="match status" value="1"/>
</dbReference>
<dbReference type="PANTHER" id="PTHR30349">
    <property type="entry name" value="PHAGE INTEGRASE-RELATED"/>
    <property type="match status" value="1"/>
</dbReference>
<dbReference type="InterPro" id="IPR010998">
    <property type="entry name" value="Integrase_recombinase_N"/>
</dbReference>
<evidence type="ECO:0000259" key="5">
    <source>
        <dbReference type="PROSITE" id="PS51898"/>
    </source>
</evidence>
<dbReference type="PANTHER" id="PTHR30349:SF64">
    <property type="entry name" value="PROPHAGE INTEGRASE INTD-RELATED"/>
    <property type="match status" value="1"/>
</dbReference>
<feature type="compositionally biased region" description="Low complexity" evidence="4">
    <location>
        <begin position="8"/>
        <end position="19"/>
    </location>
</feature>
<evidence type="ECO:0000313" key="7">
    <source>
        <dbReference type="Proteomes" id="UP000655751"/>
    </source>
</evidence>
<dbReference type="InterPro" id="IPR011010">
    <property type="entry name" value="DNA_brk_join_enz"/>
</dbReference>
<feature type="compositionally biased region" description="Basic and acidic residues" evidence="4">
    <location>
        <begin position="25"/>
        <end position="36"/>
    </location>
</feature>
<dbReference type="PROSITE" id="PS51898">
    <property type="entry name" value="TYR_RECOMBINASE"/>
    <property type="match status" value="1"/>
</dbReference>
<keyword evidence="3" id="KW-0233">DNA recombination</keyword>
<dbReference type="Proteomes" id="UP000655751">
    <property type="component" value="Unassembled WGS sequence"/>
</dbReference>